<accession>A0ABV4DE80</accession>
<dbReference type="Proteomes" id="UP001565219">
    <property type="component" value="Unassembled WGS sequence"/>
</dbReference>
<comment type="caution">
    <text evidence="1">The sequence shown here is derived from an EMBL/GenBank/DDBJ whole genome shotgun (WGS) entry which is preliminary data.</text>
</comment>
<organism evidence="1 2">
    <name type="scientific">Anaerostipes hominis</name>
    <name type="common">ex Lee et al. 2021</name>
    <dbReference type="NCBI Taxonomy" id="2025494"/>
    <lineage>
        <taxon>Bacteria</taxon>
        <taxon>Bacillati</taxon>
        <taxon>Bacillota</taxon>
        <taxon>Clostridia</taxon>
        <taxon>Lachnospirales</taxon>
        <taxon>Lachnospiraceae</taxon>
        <taxon>Anaerostipes</taxon>
    </lineage>
</organism>
<dbReference type="SUPFAM" id="SSF143081">
    <property type="entry name" value="BB1717-like"/>
    <property type="match status" value="1"/>
</dbReference>
<name>A0ABV4DE80_9FIRM</name>
<dbReference type="InterPro" id="IPR036590">
    <property type="entry name" value="SRAP-like"/>
</dbReference>
<dbReference type="RefSeq" id="WP_235824563.1">
    <property type="nucleotide sequence ID" value="NZ_BAABXW010000002.1"/>
</dbReference>
<dbReference type="InterPro" id="IPR003738">
    <property type="entry name" value="SRAP"/>
</dbReference>
<keyword evidence="2" id="KW-1185">Reference proteome</keyword>
<protein>
    <submittedName>
        <fullName evidence="1">SOS response-associated peptidase family protein</fullName>
    </submittedName>
</protein>
<reference evidence="1 2" key="1">
    <citation type="submission" date="2024-03" db="EMBL/GenBank/DDBJ databases">
        <title>Mouse gut bacterial collection (mGBC) of GemPharmatech.</title>
        <authorList>
            <person name="He Y."/>
            <person name="Dong L."/>
            <person name="Wu D."/>
            <person name="Gao X."/>
            <person name="Lin Z."/>
        </authorList>
    </citation>
    <scope>NUCLEOTIDE SEQUENCE [LARGE SCALE GENOMIC DNA]</scope>
    <source>
        <strain evidence="1 2">32-10</strain>
    </source>
</reference>
<proteinExistence type="predicted"/>
<dbReference type="Gene3D" id="3.90.1680.10">
    <property type="entry name" value="SOS response associated peptidase-like"/>
    <property type="match status" value="1"/>
</dbReference>
<gene>
    <name evidence="1" type="ORF">AALG99_04765</name>
</gene>
<evidence type="ECO:0000313" key="2">
    <source>
        <dbReference type="Proteomes" id="UP001565219"/>
    </source>
</evidence>
<dbReference type="Pfam" id="PF02586">
    <property type="entry name" value="SRAP"/>
    <property type="match status" value="1"/>
</dbReference>
<evidence type="ECO:0000313" key="1">
    <source>
        <dbReference type="EMBL" id="MEY8632847.1"/>
    </source>
</evidence>
<dbReference type="EMBL" id="JBCLTR010000004">
    <property type="protein sequence ID" value="MEY8632847.1"/>
    <property type="molecule type" value="Genomic_DNA"/>
</dbReference>
<sequence>MAFFKETSPVIFMAGFYRPDEDSSRFVILTTRANRSVREIHERMPIIIEESDIEDWFSDETFEHLLHSEPESLSHEAEVKN</sequence>